<dbReference type="OrthoDB" id="3440574at2"/>
<dbReference type="SUPFAM" id="SSF53822">
    <property type="entry name" value="Periplasmic binding protein-like I"/>
    <property type="match status" value="2"/>
</dbReference>
<feature type="transmembrane region" description="Helical" evidence="1">
    <location>
        <begin position="21"/>
        <end position="40"/>
    </location>
</feature>
<evidence type="ECO:0000313" key="2">
    <source>
        <dbReference type="EMBL" id="RZU52392.1"/>
    </source>
</evidence>
<keyword evidence="1" id="KW-0812">Transmembrane</keyword>
<evidence type="ECO:0000313" key="3">
    <source>
        <dbReference type="Proteomes" id="UP000292564"/>
    </source>
</evidence>
<gene>
    <name evidence="2" type="ORF">EV385_4250</name>
</gene>
<dbReference type="Proteomes" id="UP000292564">
    <property type="component" value="Unassembled WGS sequence"/>
</dbReference>
<keyword evidence="3" id="KW-1185">Reference proteome</keyword>
<sequence length="548" mass="58557">MPASTTGRPGLSPSRPLWRRPVTWLVIAGVLVAALAITAVRLQPRHWNACHGFSREYLHVWSRDGDCVGVTDGATPIDAAFGAQLGGRFGALLDAIRAENERVESGRVDTPGSDTDCTSTAGEAVDVAALAPWRSDLAGGRAIHQLAGMYVAQWRANHLRQPGGCVPFIRLLVADPGRDMNGWSEVVDELSTYDRLVAVVGLALSRTQMIEAARTLNGRGIPVVADVVTADGFDRSNFAGVPEVCHPQSGTGKLTQFYRIAYPNQRYFAQLGAYLTGVDLLGRGRAVQVTQAGYDSDQFTCTNVEHVNRLLEPAPDPITFELSGNGKDATGQIFTKVSPICTDPAVRTVFYTARAVDLATFVVAMNRACPRGITIAAGTDTTRLLTPETSHALEMQRQDALEVLHSGNVKLYFPATNSAARLAGSTGFANFKAAYTGAFAGTGHAELFPFTDAELADTWMVNAHDAMFVTAAAVHALHTNGQAYEPAHVASNLSSFEIPDAAQGTLRFDRNGTRVGTPVVLRLCSDGVAPSTQVVVPRRLTACPGDQR</sequence>
<reference evidence="2 3" key="1">
    <citation type="submission" date="2019-02" db="EMBL/GenBank/DDBJ databases">
        <title>Sequencing the genomes of 1000 actinobacteria strains.</title>
        <authorList>
            <person name="Klenk H.-P."/>
        </authorList>
    </citation>
    <scope>NUCLEOTIDE SEQUENCE [LARGE SCALE GENOMIC DNA]</scope>
    <source>
        <strain evidence="2 3">DSM 45162</strain>
    </source>
</reference>
<keyword evidence="1" id="KW-1133">Transmembrane helix</keyword>
<dbReference type="AlphaFoldDB" id="A0A4Q7ZMZ3"/>
<dbReference type="InterPro" id="IPR028082">
    <property type="entry name" value="Peripla_BP_I"/>
</dbReference>
<dbReference type="RefSeq" id="WP_130511013.1">
    <property type="nucleotide sequence ID" value="NZ_SHKY01000001.1"/>
</dbReference>
<accession>A0A4Q7ZMZ3</accession>
<comment type="caution">
    <text evidence="2">The sequence shown here is derived from an EMBL/GenBank/DDBJ whole genome shotgun (WGS) entry which is preliminary data.</text>
</comment>
<proteinExistence type="predicted"/>
<keyword evidence="1" id="KW-0472">Membrane</keyword>
<evidence type="ECO:0000256" key="1">
    <source>
        <dbReference type="SAM" id="Phobius"/>
    </source>
</evidence>
<protein>
    <submittedName>
        <fullName evidence="2">ABC-type branched-subunit amino acid transport system substrate-binding protein</fullName>
    </submittedName>
</protein>
<dbReference type="EMBL" id="SHKY01000001">
    <property type="protein sequence ID" value="RZU52392.1"/>
    <property type="molecule type" value="Genomic_DNA"/>
</dbReference>
<organism evidence="2 3">
    <name type="scientific">Krasilnikovia cinnamomea</name>
    <dbReference type="NCBI Taxonomy" id="349313"/>
    <lineage>
        <taxon>Bacteria</taxon>
        <taxon>Bacillati</taxon>
        <taxon>Actinomycetota</taxon>
        <taxon>Actinomycetes</taxon>
        <taxon>Micromonosporales</taxon>
        <taxon>Micromonosporaceae</taxon>
        <taxon>Krasilnikovia</taxon>
    </lineage>
</organism>
<name>A0A4Q7ZMZ3_9ACTN</name>
<dbReference type="Gene3D" id="3.40.50.2300">
    <property type="match status" value="1"/>
</dbReference>